<dbReference type="OrthoDB" id="4338214at2"/>
<accession>A0A0D8BMH6</accession>
<dbReference type="Proteomes" id="UP000032545">
    <property type="component" value="Unassembled WGS sequence"/>
</dbReference>
<name>A0A0D8BMH6_9ACTN</name>
<feature type="compositionally biased region" description="Low complexity" evidence="1">
    <location>
        <begin position="16"/>
        <end position="25"/>
    </location>
</feature>
<dbReference type="RefSeq" id="WP_044883178.1">
    <property type="nucleotide sequence ID" value="NZ_JYFN01000002.1"/>
</dbReference>
<dbReference type="PATRIC" id="fig|1502723.3.peg.465"/>
<comment type="caution">
    <text evidence="2">The sequence shown here is derived from an EMBL/GenBank/DDBJ whole genome shotgun (WGS) entry which is preliminary data.</text>
</comment>
<evidence type="ECO:0000313" key="2">
    <source>
        <dbReference type="EMBL" id="KJE25285.1"/>
    </source>
</evidence>
<evidence type="ECO:0000313" key="3">
    <source>
        <dbReference type="Proteomes" id="UP000032545"/>
    </source>
</evidence>
<protein>
    <submittedName>
        <fullName evidence="2">Uncharacterized protein</fullName>
    </submittedName>
</protein>
<reference evidence="3" key="1">
    <citation type="submission" date="2015-02" db="EMBL/GenBank/DDBJ databases">
        <title>Draft Genome of Frankia sp. CpI1-S.</title>
        <authorList>
            <person name="Oshone R.T."/>
            <person name="Ngom M."/>
            <person name="Ghodhbane-Gtari F."/>
            <person name="Gtari M."/>
            <person name="Morris K."/>
            <person name="Thomas K."/>
            <person name="Sen A."/>
            <person name="Tisa L.S."/>
        </authorList>
    </citation>
    <scope>NUCLEOTIDE SEQUENCE [LARGE SCALE GENOMIC DNA]</scope>
    <source>
        <strain evidence="3">CpI1-S</strain>
    </source>
</reference>
<reference evidence="2 3" key="2">
    <citation type="journal article" date="2016" name="Genome Announc.">
        <title>Permanent Draft Genome Sequences for Two Variants of Frankia sp. Strain CpI1, the First Frankia Strain Isolated from Root Nodules of Comptonia peregrina.</title>
        <authorList>
            <person name="Oshone R."/>
            <person name="Hurst S.G.IV."/>
            <person name="Abebe-Akele F."/>
            <person name="Simpson S."/>
            <person name="Morris K."/>
            <person name="Thomas W.K."/>
            <person name="Tisa L.S."/>
        </authorList>
    </citation>
    <scope>NUCLEOTIDE SEQUENCE [LARGE SCALE GENOMIC DNA]</scope>
    <source>
        <strain evidence="3">CpI1-S</strain>
    </source>
</reference>
<organism evidence="2 3">
    <name type="scientific">Frankia torreyi</name>
    <dbReference type="NCBI Taxonomy" id="1856"/>
    <lineage>
        <taxon>Bacteria</taxon>
        <taxon>Bacillati</taxon>
        <taxon>Actinomycetota</taxon>
        <taxon>Actinomycetes</taxon>
        <taxon>Frankiales</taxon>
        <taxon>Frankiaceae</taxon>
        <taxon>Frankia</taxon>
    </lineage>
</organism>
<feature type="region of interest" description="Disordered" evidence="1">
    <location>
        <begin position="1"/>
        <end position="28"/>
    </location>
</feature>
<dbReference type="EMBL" id="JYFN01000002">
    <property type="protein sequence ID" value="KJE25285.1"/>
    <property type="molecule type" value="Genomic_DNA"/>
</dbReference>
<sequence length="105" mass="11751">MTQDGDRPAGQDTAVPRIGRPTGRTRTFHGPVRVEIANEDSATQVISFYGSEESDLLHAAGDWMNDHLYAVILGFGFADLRYDDDGDKLPPQLRLTMTVDMSYYR</sequence>
<dbReference type="AlphaFoldDB" id="A0A0D8BMH6"/>
<evidence type="ECO:0000256" key="1">
    <source>
        <dbReference type="SAM" id="MobiDB-lite"/>
    </source>
</evidence>
<keyword evidence="3" id="KW-1185">Reference proteome</keyword>
<proteinExistence type="predicted"/>
<gene>
    <name evidence="2" type="ORF">FF36_00418</name>
</gene>